<protein>
    <submittedName>
        <fullName evidence="2">Uncharacterized protein</fullName>
    </submittedName>
</protein>
<dbReference type="RefSeq" id="WP_257730343.1">
    <property type="nucleotide sequence ID" value="NZ_CP011310.1"/>
</dbReference>
<evidence type="ECO:0000313" key="3">
    <source>
        <dbReference type="Proteomes" id="UP000059113"/>
    </source>
</evidence>
<evidence type="ECO:0000256" key="1">
    <source>
        <dbReference type="SAM" id="SignalP"/>
    </source>
</evidence>
<keyword evidence="1" id="KW-0732">Signal</keyword>
<gene>
    <name evidence="2" type="ORF">CP97_14636</name>
</gene>
<reference evidence="2 3" key="1">
    <citation type="journal article" date="2015" name="Int. J. Syst. Evol. Microbiol.">
        <title>Erythrobacter atlanticus sp. nov., a bacterium from ocean sediment able to degrade polycyclic aromatic hydrocarbons.</title>
        <authorList>
            <person name="Zhuang L."/>
            <person name="Liu Y."/>
            <person name="Wang L."/>
            <person name="Wang W."/>
            <person name="Shao Z."/>
        </authorList>
    </citation>
    <scope>NUCLEOTIDE SEQUENCE [LARGE SCALE GENOMIC DNA]</scope>
    <source>
        <strain evidence="3">s21-N3</strain>
    </source>
</reference>
<feature type="signal peptide" evidence="1">
    <location>
        <begin position="1"/>
        <end position="23"/>
    </location>
</feature>
<reference evidence="3" key="2">
    <citation type="submission" date="2015-04" db="EMBL/GenBank/DDBJ databases">
        <title>The complete genome sequence of Erythrobacter sp. s21-N3.</title>
        <authorList>
            <person name="Zhuang L."/>
            <person name="Liu Y."/>
            <person name="Shao Z."/>
        </authorList>
    </citation>
    <scope>NUCLEOTIDE SEQUENCE [LARGE SCALE GENOMIC DNA]</scope>
    <source>
        <strain evidence="3">s21-N3</strain>
    </source>
</reference>
<dbReference type="STRING" id="1648404.CP97_14636"/>
<dbReference type="KEGG" id="ery:CP97_14636"/>
<sequence length="43" mass="4321">MARFLTHTTAALSALILTLSSLAAITTIPADSHGPTISATVLA</sequence>
<feature type="chain" id="PRO_5007823718" evidence="1">
    <location>
        <begin position="24"/>
        <end position="43"/>
    </location>
</feature>
<accession>A0A161I9S1</accession>
<dbReference type="EMBL" id="CP011310">
    <property type="protein sequence ID" value="ANC50322.1"/>
    <property type="molecule type" value="Genomic_DNA"/>
</dbReference>
<proteinExistence type="predicted"/>
<organism evidence="2 3">
    <name type="scientific">Aurantiacibacter atlanticus</name>
    <dbReference type="NCBI Taxonomy" id="1648404"/>
    <lineage>
        <taxon>Bacteria</taxon>
        <taxon>Pseudomonadati</taxon>
        <taxon>Pseudomonadota</taxon>
        <taxon>Alphaproteobacteria</taxon>
        <taxon>Sphingomonadales</taxon>
        <taxon>Erythrobacteraceae</taxon>
        <taxon>Aurantiacibacter</taxon>
    </lineage>
</organism>
<dbReference type="Proteomes" id="UP000059113">
    <property type="component" value="Chromosome"/>
</dbReference>
<keyword evidence="3" id="KW-1185">Reference proteome</keyword>
<dbReference type="AlphaFoldDB" id="A0A161I9S1"/>
<name>A0A161I9S1_9SPHN</name>
<evidence type="ECO:0000313" key="2">
    <source>
        <dbReference type="EMBL" id="ANC50322.1"/>
    </source>
</evidence>